<dbReference type="InterPro" id="IPR051786">
    <property type="entry name" value="ASN_synthetase/amidase"/>
</dbReference>
<comment type="similarity">
    <text evidence="2">Belongs to the asparagine synthetase family.</text>
</comment>
<dbReference type="PANTHER" id="PTHR43284">
    <property type="entry name" value="ASPARAGINE SYNTHETASE (GLUTAMINE-HYDROLYZING)"/>
    <property type="match status" value="1"/>
</dbReference>
<dbReference type="PIRSF" id="PIRSF001589">
    <property type="entry name" value="Asn_synthetase_glu-h"/>
    <property type="match status" value="1"/>
</dbReference>
<keyword evidence="5 8" id="KW-0067">ATP-binding</keyword>
<dbReference type="InterPro" id="IPR006426">
    <property type="entry name" value="Asn_synth_AEB"/>
</dbReference>
<dbReference type="EMBL" id="WTYH01000001">
    <property type="protein sequence ID" value="MXO94663.1"/>
    <property type="molecule type" value="Genomic_DNA"/>
</dbReference>
<evidence type="ECO:0000256" key="5">
    <source>
        <dbReference type="ARBA" id="ARBA00022840"/>
    </source>
</evidence>
<organism evidence="10 11">
    <name type="scientific">Aurantiacibacter arachoides</name>
    <dbReference type="NCBI Taxonomy" id="1850444"/>
    <lineage>
        <taxon>Bacteria</taxon>
        <taxon>Pseudomonadati</taxon>
        <taxon>Pseudomonadota</taxon>
        <taxon>Alphaproteobacteria</taxon>
        <taxon>Sphingomonadales</taxon>
        <taxon>Erythrobacteraceae</taxon>
        <taxon>Aurantiacibacter</taxon>
    </lineage>
</organism>
<dbReference type="PANTHER" id="PTHR43284:SF1">
    <property type="entry name" value="ASPARAGINE SYNTHETASE"/>
    <property type="match status" value="1"/>
</dbReference>
<dbReference type="Pfam" id="PF00733">
    <property type="entry name" value="Asn_synthase"/>
    <property type="match status" value="1"/>
</dbReference>
<comment type="pathway">
    <text evidence="1">Amino-acid biosynthesis; L-asparagine biosynthesis; L-asparagine from L-aspartate (L-Gln route): step 1/1.</text>
</comment>
<evidence type="ECO:0000256" key="7">
    <source>
        <dbReference type="ARBA" id="ARBA00048741"/>
    </source>
</evidence>
<dbReference type="Gene3D" id="3.40.50.620">
    <property type="entry name" value="HUPs"/>
    <property type="match status" value="2"/>
</dbReference>
<dbReference type="PROSITE" id="PS51278">
    <property type="entry name" value="GATASE_TYPE_2"/>
    <property type="match status" value="1"/>
</dbReference>
<name>A0A845A280_9SPHN</name>
<dbReference type="InterPro" id="IPR029055">
    <property type="entry name" value="Ntn_hydrolases_N"/>
</dbReference>
<proteinExistence type="inferred from homology"/>
<dbReference type="GO" id="GO:0005524">
    <property type="term" value="F:ATP binding"/>
    <property type="evidence" value="ECO:0007669"/>
    <property type="project" value="UniProtKB-KW"/>
</dbReference>
<evidence type="ECO:0000256" key="3">
    <source>
        <dbReference type="ARBA" id="ARBA00012737"/>
    </source>
</evidence>
<evidence type="ECO:0000313" key="10">
    <source>
        <dbReference type="EMBL" id="MXO94663.1"/>
    </source>
</evidence>
<dbReference type="CDD" id="cd00712">
    <property type="entry name" value="AsnB"/>
    <property type="match status" value="1"/>
</dbReference>
<evidence type="ECO:0000259" key="9">
    <source>
        <dbReference type="PROSITE" id="PS51278"/>
    </source>
</evidence>
<evidence type="ECO:0000256" key="2">
    <source>
        <dbReference type="ARBA" id="ARBA00005752"/>
    </source>
</evidence>
<accession>A0A845A280</accession>
<dbReference type="GO" id="GO:0006529">
    <property type="term" value="P:asparagine biosynthetic process"/>
    <property type="evidence" value="ECO:0007669"/>
    <property type="project" value="InterPro"/>
</dbReference>
<feature type="binding site" evidence="8">
    <location>
        <position position="100"/>
    </location>
    <ligand>
        <name>L-glutamine</name>
        <dbReference type="ChEBI" id="CHEBI:58359"/>
    </ligand>
</feature>
<dbReference type="EC" id="6.3.5.4" evidence="3"/>
<gene>
    <name evidence="10" type="ORF">GRI62_13750</name>
</gene>
<keyword evidence="11" id="KW-1185">Reference proteome</keyword>
<dbReference type="GO" id="GO:0005829">
    <property type="term" value="C:cytosol"/>
    <property type="evidence" value="ECO:0007669"/>
    <property type="project" value="TreeGrafter"/>
</dbReference>
<dbReference type="GO" id="GO:0004066">
    <property type="term" value="F:asparagine synthase (glutamine-hydrolyzing) activity"/>
    <property type="evidence" value="ECO:0007669"/>
    <property type="project" value="UniProtKB-EC"/>
</dbReference>
<evidence type="ECO:0000256" key="6">
    <source>
        <dbReference type="ARBA" id="ARBA00022962"/>
    </source>
</evidence>
<dbReference type="Pfam" id="PF13537">
    <property type="entry name" value="GATase_7"/>
    <property type="match status" value="1"/>
</dbReference>
<evidence type="ECO:0000256" key="1">
    <source>
        <dbReference type="ARBA" id="ARBA00005187"/>
    </source>
</evidence>
<keyword evidence="6" id="KW-0315">Glutamine amidotransferase</keyword>
<feature type="domain" description="Glutamine amidotransferase type-2" evidence="9">
    <location>
        <begin position="2"/>
        <end position="214"/>
    </location>
</feature>
<dbReference type="AlphaFoldDB" id="A0A845A280"/>
<dbReference type="InterPro" id="IPR001962">
    <property type="entry name" value="Asn_synthase"/>
</dbReference>
<dbReference type="OrthoDB" id="9763290at2"/>
<dbReference type="Proteomes" id="UP000460626">
    <property type="component" value="Unassembled WGS sequence"/>
</dbReference>
<dbReference type="SUPFAM" id="SSF56235">
    <property type="entry name" value="N-terminal nucleophile aminohydrolases (Ntn hydrolases)"/>
    <property type="match status" value="1"/>
</dbReference>
<dbReference type="InterPro" id="IPR033738">
    <property type="entry name" value="AsnB_N"/>
</dbReference>
<evidence type="ECO:0000256" key="4">
    <source>
        <dbReference type="ARBA" id="ARBA00022741"/>
    </source>
</evidence>
<comment type="caution">
    <text evidence="10">The sequence shown here is derived from an EMBL/GenBank/DDBJ whole genome shotgun (WGS) entry which is preliminary data.</text>
</comment>
<dbReference type="Gene3D" id="3.60.20.10">
    <property type="entry name" value="Glutamine Phosphoribosylpyrophosphate, subunit 1, domain 1"/>
    <property type="match status" value="1"/>
</dbReference>
<sequence length="639" mass="70748">MSGIFGILRWDGGAIDATMLKRMGATMRHRAPHGTRTETAGPAGMGHCFTRIYREDLLDRQPTWDSAGEVMLVAAIRLDNREALADCIGVAASDLAEMSDSALALAAYQYWGDSFVEHLLGDFAIAIWDGPTRRLLLARDHMGTATLVYHHGPGFLAFASEPKALWAIDGVPRSIDDDGAAMFLISARDPSSRRTLYTGLDSLLGGEIMVADRGGAINIRRYWQPRADPRHVGRDEAYYIAAYREVLGEAVACRVRRLIDPPAVAFSGGFDSTAIAGLASPLVEQKGQRVIAVASAMPAEMPGYRGDARKWVEACRRKLPQLDIRYVDRSRIDPLQGFDRALATYDGVPTPFYHADLAIGRTARESGARLMMDGYFGDQTLNPRAANRHTALLREGAILRLWHEVGEYAKRFGHSRWRLLARAIHHSLPPPLLRLEGLLRRGFAPVWGGVPVKHRFINDAVERGAVAPEWGRLRHYEPGRRLSRQAHLQRAQGVTIAPHLEMAAWAHGVATTRPFADKRVVELALAIPEELQVRDGRNRWLALQALADIYPPEFVGKSSANDHRAPDWDDQFPGTLATLAAWAQQARNDPRTARMIDTEKAMATLMEPGKFDGRKAAAYGALSFARYFAWFEGRNSNGA</sequence>
<dbReference type="RefSeq" id="WP_131451279.1">
    <property type="nucleotide sequence ID" value="NZ_BMJK01000001.1"/>
</dbReference>
<reference evidence="10 11" key="1">
    <citation type="submission" date="2019-12" db="EMBL/GenBank/DDBJ databases">
        <title>Genomic-based taxomic classification of the family Erythrobacteraceae.</title>
        <authorList>
            <person name="Xu L."/>
        </authorList>
    </citation>
    <scope>NUCLEOTIDE SEQUENCE [LARGE SCALE GENOMIC DNA]</scope>
    <source>
        <strain evidence="10 11">RC4-10-4</strain>
    </source>
</reference>
<dbReference type="InterPro" id="IPR014729">
    <property type="entry name" value="Rossmann-like_a/b/a_fold"/>
</dbReference>
<dbReference type="InterPro" id="IPR017932">
    <property type="entry name" value="GATase_2_dom"/>
</dbReference>
<evidence type="ECO:0000256" key="8">
    <source>
        <dbReference type="PIRSR" id="PIRSR001589-2"/>
    </source>
</evidence>
<comment type="catalytic activity">
    <reaction evidence="7">
        <text>L-aspartate + L-glutamine + ATP + H2O = L-asparagine + L-glutamate + AMP + diphosphate + H(+)</text>
        <dbReference type="Rhea" id="RHEA:12228"/>
        <dbReference type="ChEBI" id="CHEBI:15377"/>
        <dbReference type="ChEBI" id="CHEBI:15378"/>
        <dbReference type="ChEBI" id="CHEBI:29985"/>
        <dbReference type="ChEBI" id="CHEBI:29991"/>
        <dbReference type="ChEBI" id="CHEBI:30616"/>
        <dbReference type="ChEBI" id="CHEBI:33019"/>
        <dbReference type="ChEBI" id="CHEBI:58048"/>
        <dbReference type="ChEBI" id="CHEBI:58359"/>
        <dbReference type="ChEBI" id="CHEBI:456215"/>
        <dbReference type="EC" id="6.3.5.4"/>
    </reaction>
</comment>
<dbReference type="SUPFAM" id="SSF52402">
    <property type="entry name" value="Adenine nucleotide alpha hydrolases-like"/>
    <property type="match status" value="1"/>
</dbReference>
<evidence type="ECO:0000313" key="11">
    <source>
        <dbReference type="Proteomes" id="UP000460626"/>
    </source>
</evidence>
<keyword evidence="4 8" id="KW-0547">Nucleotide-binding</keyword>
<protein>
    <recommendedName>
        <fullName evidence="3">asparagine synthase (glutamine-hydrolyzing)</fullName>
        <ecNumber evidence="3">6.3.5.4</ecNumber>
    </recommendedName>
</protein>